<feature type="region of interest" description="Disordered" evidence="4">
    <location>
        <begin position="49"/>
        <end position="81"/>
    </location>
</feature>
<dbReference type="PANTHER" id="PTHR24171">
    <property type="entry name" value="ANKYRIN REPEAT DOMAIN-CONTAINING PROTEIN 39-RELATED"/>
    <property type="match status" value="1"/>
</dbReference>
<proteinExistence type="predicted"/>
<gene>
    <name evidence="5" type="ORF">QBC46DRAFT_414780</name>
</gene>
<evidence type="ECO:0000256" key="4">
    <source>
        <dbReference type="SAM" id="MobiDB-lite"/>
    </source>
</evidence>
<protein>
    <submittedName>
        <fullName evidence="5">Uncharacterized protein</fullName>
    </submittedName>
</protein>
<evidence type="ECO:0000256" key="1">
    <source>
        <dbReference type="ARBA" id="ARBA00022737"/>
    </source>
</evidence>
<evidence type="ECO:0000313" key="5">
    <source>
        <dbReference type="EMBL" id="KAK3933426.1"/>
    </source>
</evidence>
<dbReference type="EMBL" id="MU854293">
    <property type="protein sequence ID" value="KAK3933426.1"/>
    <property type="molecule type" value="Genomic_DNA"/>
</dbReference>
<dbReference type="AlphaFoldDB" id="A0AAN6RYR6"/>
<dbReference type="Pfam" id="PF12796">
    <property type="entry name" value="Ank_2"/>
    <property type="match status" value="1"/>
</dbReference>
<dbReference type="InterPro" id="IPR036770">
    <property type="entry name" value="Ankyrin_rpt-contain_sf"/>
</dbReference>
<dbReference type="SUPFAM" id="SSF48403">
    <property type="entry name" value="Ankyrin repeat"/>
    <property type="match status" value="1"/>
</dbReference>
<dbReference type="Gene3D" id="1.25.40.20">
    <property type="entry name" value="Ankyrin repeat-containing domain"/>
    <property type="match status" value="1"/>
</dbReference>
<name>A0AAN6RYR6_9PEZI</name>
<evidence type="ECO:0000256" key="2">
    <source>
        <dbReference type="ARBA" id="ARBA00023043"/>
    </source>
</evidence>
<dbReference type="SMART" id="SM00248">
    <property type="entry name" value="ANK"/>
    <property type="match status" value="1"/>
</dbReference>
<keyword evidence="2 3" id="KW-0040">ANK repeat</keyword>
<sequence length="124" mass="13193">MMNLGASPIVDNLGFSALHVAAAAGLQDVVTYLVKRGLDVNAEDTDGDTPLHYANLVAKNDEKNDGSSTGPSWSRREQTDALAEVDVRPCLPLSPLSPTPKSAISARVYSCKVDCSSRAHVRKV</sequence>
<comment type="caution">
    <text evidence="5">The sequence shown here is derived from an EMBL/GenBank/DDBJ whole genome shotgun (WGS) entry which is preliminary data.</text>
</comment>
<dbReference type="InterPro" id="IPR002110">
    <property type="entry name" value="Ankyrin_rpt"/>
</dbReference>
<dbReference type="PROSITE" id="PS50297">
    <property type="entry name" value="ANK_REP_REGION"/>
    <property type="match status" value="1"/>
</dbReference>
<reference evidence="6" key="1">
    <citation type="journal article" date="2023" name="Mol. Phylogenet. Evol.">
        <title>Genome-scale phylogeny and comparative genomics of the fungal order Sordariales.</title>
        <authorList>
            <person name="Hensen N."/>
            <person name="Bonometti L."/>
            <person name="Westerberg I."/>
            <person name="Brannstrom I.O."/>
            <person name="Guillou S."/>
            <person name="Cros-Aarteil S."/>
            <person name="Calhoun S."/>
            <person name="Haridas S."/>
            <person name="Kuo A."/>
            <person name="Mondo S."/>
            <person name="Pangilinan J."/>
            <person name="Riley R."/>
            <person name="LaButti K."/>
            <person name="Andreopoulos B."/>
            <person name="Lipzen A."/>
            <person name="Chen C."/>
            <person name="Yan M."/>
            <person name="Daum C."/>
            <person name="Ng V."/>
            <person name="Clum A."/>
            <person name="Steindorff A."/>
            <person name="Ohm R.A."/>
            <person name="Martin F."/>
            <person name="Silar P."/>
            <person name="Natvig D.O."/>
            <person name="Lalanne C."/>
            <person name="Gautier V."/>
            <person name="Ament-Velasquez S.L."/>
            <person name="Kruys A."/>
            <person name="Hutchinson M.I."/>
            <person name="Powell A.J."/>
            <person name="Barry K."/>
            <person name="Miller A.N."/>
            <person name="Grigoriev I.V."/>
            <person name="Debuchy R."/>
            <person name="Gladieux P."/>
            <person name="Hiltunen Thoren M."/>
            <person name="Johannesson H."/>
        </authorList>
    </citation>
    <scope>NUCLEOTIDE SEQUENCE [LARGE SCALE GENOMIC DNA]</scope>
    <source>
        <strain evidence="6">CBS 340.73</strain>
    </source>
</reference>
<evidence type="ECO:0000256" key="3">
    <source>
        <dbReference type="PROSITE-ProRule" id="PRU00023"/>
    </source>
</evidence>
<dbReference type="Proteomes" id="UP001303473">
    <property type="component" value="Unassembled WGS sequence"/>
</dbReference>
<organism evidence="5 6">
    <name type="scientific">Diplogelasinospora grovesii</name>
    <dbReference type="NCBI Taxonomy" id="303347"/>
    <lineage>
        <taxon>Eukaryota</taxon>
        <taxon>Fungi</taxon>
        <taxon>Dikarya</taxon>
        <taxon>Ascomycota</taxon>
        <taxon>Pezizomycotina</taxon>
        <taxon>Sordariomycetes</taxon>
        <taxon>Sordariomycetidae</taxon>
        <taxon>Sordariales</taxon>
        <taxon>Diplogelasinosporaceae</taxon>
        <taxon>Diplogelasinospora</taxon>
    </lineage>
</organism>
<feature type="repeat" description="ANK" evidence="3">
    <location>
        <begin position="13"/>
        <end position="45"/>
    </location>
</feature>
<dbReference type="PROSITE" id="PS50088">
    <property type="entry name" value="ANK_REPEAT"/>
    <property type="match status" value="1"/>
</dbReference>
<accession>A0AAN6RYR6</accession>
<evidence type="ECO:0000313" key="6">
    <source>
        <dbReference type="Proteomes" id="UP001303473"/>
    </source>
</evidence>
<keyword evidence="1" id="KW-0677">Repeat</keyword>
<keyword evidence="6" id="KW-1185">Reference proteome</keyword>